<dbReference type="PANTHER" id="PTHR47974:SF27">
    <property type="entry name" value="RECEPTOR-LIKE SERINE_THREONINE-PROTEIN KINASE"/>
    <property type="match status" value="1"/>
</dbReference>
<dbReference type="InterPro" id="IPR017441">
    <property type="entry name" value="Protein_kinase_ATP_BS"/>
</dbReference>
<evidence type="ECO:0000256" key="11">
    <source>
        <dbReference type="PROSITE-ProRule" id="PRU10141"/>
    </source>
</evidence>
<dbReference type="PANTHER" id="PTHR47974">
    <property type="entry name" value="OS07G0415500 PROTEIN"/>
    <property type="match status" value="1"/>
</dbReference>
<dbReference type="FunFam" id="3.30.200.20:FF:000178">
    <property type="entry name" value="serine/threonine-protein kinase PBS1-like"/>
    <property type="match status" value="1"/>
</dbReference>
<gene>
    <name evidence="15" type="ORF">L484_013109</name>
</gene>
<keyword evidence="15" id="KW-0418">Kinase</keyword>
<name>W9R1Y4_9ROSA</name>
<dbReference type="InterPro" id="IPR000742">
    <property type="entry name" value="EGF"/>
</dbReference>
<evidence type="ECO:0000256" key="6">
    <source>
        <dbReference type="ARBA" id="ARBA00022840"/>
    </source>
</evidence>
<keyword evidence="10" id="KW-0245">EGF-like domain</keyword>
<evidence type="ECO:0000256" key="12">
    <source>
        <dbReference type="SAM" id="Phobius"/>
    </source>
</evidence>
<dbReference type="InterPro" id="IPR011009">
    <property type="entry name" value="Kinase-like_dom_sf"/>
</dbReference>
<organism evidence="15 16">
    <name type="scientific">Morus notabilis</name>
    <dbReference type="NCBI Taxonomy" id="981085"/>
    <lineage>
        <taxon>Eukaryota</taxon>
        <taxon>Viridiplantae</taxon>
        <taxon>Streptophyta</taxon>
        <taxon>Embryophyta</taxon>
        <taxon>Tracheophyta</taxon>
        <taxon>Spermatophyta</taxon>
        <taxon>Magnoliopsida</taxon>
        <taxon>eudicotyledons</taxon>
        <taxon>Gunneridae</taxon>
        <taxon>Pentapetalae</taxon>
        <taxon>rosids</taxon>
        <taxon>fabids</taxon>
        <taxon>Rosales</taxon>
        <taxon>Moraceae</taxon>
        <taxon>Moreae</taxon>
        <taxon>Morus</taxon>
    </lineage>
</organism>
<dbReference type="Gene3D" id="1.10.510.10">
    <property type="entry name" value="Transferase(Phosphotransferase) domain 1"/>
    <property type="match status" value="1"/>
</dbReference>
<dbReference type="STRING" id="981085.W9R1Y4"/>
<evidence type="ECO:0000259" key="14">
    <source>
        <dbReference type="PROSITE" id="PS50026"/>
    </source>
</evidence>
<dbReference type="EMBL" id="KE344494">
    <property type="protein sequence ID" value="EXB64098.1"/>
    <property type="molecule type" value="Genomic_DNA"/>
</dbReference>
<keyword evidence="6 11" id="KW-0067">ATP-binding</keyword>
<keyword evidence="16" id="KW-1185">Reference proteome</keyword>
<evidence type="ECO:0000256" key="2">
    <source>
        <dbReference type="ARBA" id="ARBA00022679"/>
    </source>
</evidence>
<evidence type="ECO:0000256" key="4">
    <source>
        <dbReference type="ARBA" id="ARBA00022729"/>
    </source>
</evidence>
<proteinExistence type="predicted"/>
<evidence type="ECO:0000256" key="10">
    <source>
        <dbReference type="PROSITE-ProRule" id="PRU00076"/>
    </source>
</evidence>
<sequence>MDTKAFKDSNSVVSFMAVNGTGLNLLASDGSTAVIKVIFLMSDFRMVQLDYDGRLKIKSFMHDNLVEEFSAPSDLCQVPLVCGRLGLCSSTESSTSRSCSCPPGLNSKTSECAPTNWSLSIPLSFCNSTSSYSTGHVERNSSISYLELGSNMDYFANDFTGPVKHNLDLSACQDLCSRNCSCLAVFLELSSNSCYIINDQLGSIKSNSRKNRLGYLKTSVALSSNHDDTITNSNLNSTDDKRSFPIVALVLLPCFGLIVILCLVLAAILWLRRNKIISRGAATKKLSRWNSSSSAEIEEISIPGLPVRFDYAALAAATENFKIQIGSGGFGTVYKGTLPDKTLVAVKKITSLGIRGKKEFCTEISIIGNIHHINLVRLKGFCAQGRQRFLVLEFMNRGSLDRALFGNGEPVLEWRERFEIALGTARGLAYLHNGCDHRIIHCNVKPENILLHDNSQVKISDFGLSKLLSPEESSIFTTMRGTRGYLAPEWLTSSSISDKADVYSYGMVLLEIVRGKKNSSVQILCSQNNRSSTRSSSSSSSGVVHGAVYFPLLALEMHEQRRYLELVDPRLEGRVEEEEVEKLVKIALCCVQEDPALRPSMANAVGMLEGGLPVAEPRIQSLNFLRFYGRRFAEASQNRDGDHDEFVMWKSGGATSTGSHNSLSYISAYQLSGPR</sequence>
<protein>
    <submittedName>
        <fullName evidence="15">G-type lectin S-receptor-like serine/threonine-protein kinase</fullName>
    </submittedName>
</protein>
<keyword evidence="7 12" id="KW-1133">Transmembrane helix</keyword>
<dbReference type="GO" id="GO:0004672">
    <property type="term" value="F:protein kinase activity"/>
    <property type="evidence" value="ECO:0007669"/>
    <property type="project" value="InterPro"/>
</dbReference>
<accession>W9R1Y4</accession>
<dbReference type="Pfam" id="PF00954">
    <property type="entry name" value="S_locus_glycop"/>
    <property type="match status" value="1"/>
</dbReference>
<evidence type="ECO:0000256" key="8">
    <source>
        <dbReference type="ARBA" id="ARBA00023136"/>
    </source>
</evidence>
<dbReference type="PROSITE" id="PS50026">
    <property type="entry name" value="EGF_3"/>
    <property type="match status" value="1"/>
</dbReference>
<keyword evidence="2" id="KW-0808">Transferase</keyword>
<dbReference type="InterPro" id="IPR000858">
    <property type="entry name" value="S_locus_glycoprot_dom"/>
</dbReference>
<feature type="domain" description="EGF-like" evidence="14">
    <location>
        <begin position="72"/>
        <end position="111"/>
    </location>
</feature>
<dbReference type="GO" id="GO:0048544">
    <property type="term" value="P:recognition of pollen"/>
    <property type="evidence" value="ECO:0007669"/>
    <property type="project" value="InterPro"/>
</dbReference>
<keyword evidence="5 11" id="KW-0547">Nucleotide-binding</keyword>
<keyword evidence="9 10" id="KW-1015">Disulfide bond</keyword>
<keyword evidence="15" id="KW-0675">Receptor</keyword>
<feature type="transmembrane region" description="Helical" evidence="12">
    <location>
        <begin position="246"/>
        <end position="271"/>
    </location>
</feature>
<dbReference type="GO" id="GO:0016020">
    <property type="term" value="C:membrane"/>
    <property type="evidence" value="ECO:0007669"/>
    <property type="project" value="UniProtKB-SubCell"/>
</dbReference>
<evidence type="ECO:0000256" key="5">
    <source>
        <dbReference type="ARBA" id="ARBA00022741"/>
    </source>
</evidence>
<dbReference type="Gene3D" id="3.30.200.20">
    <property type="entry name" value="Phosphorylase Kinase, domain 1"/>
    <property type="match status" value="1"/>
</dbReference>
<dbReference type="SUPFAM" id="SSF56112">
    <property type="entry name" value="Protein kinase-like (PK-like)"/>
    <property type="match status" value="1"/>
</dbReference>
<feature type="binding site" evidence="11">
    <location>
        <position position="348"/>
    </location>
    <ligand>
        <name>ATP</name>
        <dbReference type="ChEBI" id="CHEBI:30616"/>
    </ligand>
</feature>
<keyword evidence="3 12" id="KW-0812">Transmembrane</keyword>
<dbReference type="AlphaFoldDB" id="W9R1Y4"/>
<dbReference type="PROSITE" id="PS00107">
    <property type="entry name" value="PROTEIN_KINASE_ATP"/>
    <property type="match status" value="1"/>
</dbReference>
<evidence type="ECO:0000313" key="15">
    <source>
        <dbReference type="EMBL" id="EXB64098.1"/>
    </source>
</evidence>
<dbReference type="Pfam" id="PF00069">
    <property type="entry name" value="Pkinase"/>
    <property type="match status" value="1"/>
</dbReference>
<keyword evidence="4" id="KW-0732">Signal</keyword>
<keyword evidence="15" id="KW-0430">Lectin</keyword>
<dbReference type="PROSITE" id="PS50011">
    <property type="entry name" value="PROTEIN_KINASE_DOM"/>
    <property type="match status" value="1"/>
</dbReference>
<dbReference type="Proteomes" id="UP000030645">
    <property type="component" value="Unassembled WGS sequence"/>
</dbReference>
<dbReference type="eggNOG" id="ENOG502QU6U">
    <property type="taxonomic scope" value="Eukaryota"/>
</dbReference>
<keyword evidence="8 12" id="KW-0472">Membrane</keyword>
<dbReference type="InterPro" id="IPR000719">
    <property type="entry name" value="Prot_kinase_dom"/>
</dbReference>
<evidence type="ECO:0000256" key="9">
    <source>
        <dbReference type="ARBA" id="ARBA00023157"/>
    </source>
</evidence>
<evidence type="ECO:0000256" key="7">
    <source>
        <dbReference type="ARBA" id="ARBA00022989"/>
    </source>
</evidence>
<evidence type="ECO:0000256" key="3">
    <source>
        <dbReference type="ARBA" id="ARBA00022692"/>
    </source>
</evidence>
<comment type="caution">
    <text evidence="10">Lacks conserved residue(s) required for the propagation of feature annotation.</text>
</comment>
<feature type="domain" description="Protein kinase" evidence="13">
    <location>
        <begin position="319"/>
        <end position="619"/>
    </location>
</feature>
<evidence type="ECO:0000313" key="16">
    <source>
        <dbReference type="Proteomes" id="UP000030645"/>
    </source>
</evidence>
<evidence type="ECO:0000256" key="1">
    <source>
        <dbReference type="ARBA" id="ARBA00004167"/>
    </source>
</evidence>
<evidence type="ECO:0000259" key="13">
    <source>
        <dbReference type="PROSITE" id="PS50011"/>
    </source>
</evidence>
<reference evidence="16" key="1">
    <citation type="submission" date="2013-01" db="EMBL/GenBank/DDBJ databases">
        <title>Draft Genome Sequence of a Mulberry Tree, Morus notabilis C.K. Schneid.</title>
        <authorList>
            <person name="He N."/>
            <person name="Zhao S."/>
        </authorList>
    </citation>
    <scope>NUCLEOTIDE SEQUENCE</scope>
</reference>
<dbReference type="GO" id="GO:0005524">
    <property type="term" value="F:ATP binding"/>
    <property type="evidence" value="ECO:0007669"/>
    <property type="project" value="UniProtKB-UniRule"/>
</dbReference>
<feature type="disulfide bond" evidence="10">
    <location>
        <begin position="82"/>
        <end position="99"/>
    </location>
</feature>
<dbReference type="GO" id="GO:0030246">
    <property type="term" value="F:carbohydrate binding"/>
    <property type="evidence" value="ECO:0007669"/>
    <property type="project" value="UniProtKB-KW"/>
</dbReference>
<dbReference type="FunFam" id="1.10.510.10:FF:000589">
    <property type="entry name" value="Serine/threonine-protein kinase"/>
    <property type="match status" value="1"/>
</dbReference>
<comment type="subcellular location">
    <subcellularLocation>
        <location evidence="1">Membrane</location>
        <topology evidence="1">Single-pass membrane protein</topology>
    </subcellularLocation>
</comment>